<dbReference type="EC" id="3.1.3.-" evidence="1"/>
<evidence type="ECO:0000313" key="2">
    <source>
        <dbReference type="Proteomes" id="UP001631969"/>
    </source>
</evidence>
<dbReference type="EMBL" id="JBJURJ010000001">
    <property type="protein sequence ID" value="MFM9326906.1"/>
    <property type="molecule type" value="Genomic_DNA"/>
</dbReference>
<evidence type="ECO:0000313" key="1">
    <source>
        <dbReference type="EMBL" id="MFM9326906.1"/>
    </source>
</evidence>
<organism evidence="1 2">
    <name type="scientific">Paenibacillus mesotrionivorans</name>
    <dbReference type="NCBI Taxonomy" id="3160968"/>
    <lineage>
        <taxon>Bacteria</taxon>
        <taxon>Bacillati</taxon>
        <taxon>Bacillota</taxon>
        <taxon>Bacilli</taxon>
        <taxon>Bacillales</taxon>
        <taxon>Paenibacillaceae</taxon>
        <taxon>Paenibacillus</taxon>
    </lineage>
</organism>
<proteinExistence type="predicted"/>
<name>A0ACC7NS90_9BACL</name>
<comment type="caution">
    <text evidence="1">The sequence shown here is derived from an EMBL/GenBank/DDBJ whole genome shotgun (WGS) entry which is preliminary data.</text>
</comment>
<accession>A0ACC7NS90</accession>
<reference evidence="1" key="1">
    <citation type="submission" date="2024-12" db="EMBL/GenBank/DDBJ databases">
        <authorList>
            <person name="Wu N."/>
        </authorList>
    </citation>
    <scope>NUCLEOTIDE SEQUENCE</scope>
    <source>
        <strain evidence="1">P15</strain>
    </source>
</reference>
<protein>
    <submittedName>
        <fullName evidence="1">MtnX-like HAD-IB family phosphatase</fullName>
        <ecNumber evidence="1">3.1.3.-</ecNumber>
    </submittedName>
</protein>
<keyword evidence="1" id="KW-0378">Hydrolase</keyword>
<dbReference type="Proteomes" id="UP001631969">
    <property type="component" value="Unassembled WGS sequence"/>
</dbReference>
<sequence>MSTRKPVIFCDFDGTITLTDNVVELFKHFRPEGAEEILRRTTTKEMSIREGVETLFALMPSSIKPQLVEFIQGQLQIRSGLQELLDFCRTHNVEFLVTSGGMDFILYPALEPFGIAPSNIYCNNTDFSGTHIHIHSSHPCDEHCESDCGMCKSTVMRQYPQEEYYRIMIGDSITDFAGAAFADLIFARSHLEDECRRLQMPYLPFETFHDVVRQFPVLPD</sequence>
<keyword evidence="2" id="KW-1185">Reference proteome</keyword>
<gene>
    <name evidence="1" type="ORF">ACI1P1_01205</name>
</gene>